<proteinExistence type="inferred from homology"/>
<protein>
    <recommendedName>
        <fullName evidence="6">Ribosomal RNA small subunit methyltransferase H</fullName>
        <ecNumber evidence="6">2.1.1.199</ecNumber>
    </recommendedName>
    <alternativeName>
        <fullName evidence="6">16S rRNA m(4)C1402 methyltransferase</fullName>
    </alternativeName>
    <alternativeName>
        <fullName evidence="6">rRNA (cytosine-N(4)-)-methyltransferase RsmH</fullName>
    </alternativeName>
</protein>
<dbReference type="PIRSF" id="PIRSF004486">
    <property type="entry name" value="MraW"/>
    <property type="match status" value="1"/>
</dbReference>
<dbReference type="InterPro" id="IPR002903">
    <property type="entry name" value="RsmH"/>
</dbReference>
<dbReference type="SUPFAM" id="SSF81799">
    <property type="entry name" value="Putative methyltransferase TM0872, insert domain"/>
    <property type="match status" value="1"/>
</dbReference>
<comment type="catalytic activity">
    <reaction evidence="6">
        <text>cytidine(1402) in 16S rRNA + S-adenosyl-L-methionine = N(4)-methylcytidine(1402) in 16S rRNA + S-adenosyl-L-homocysteine + H(+)</text>
        <dbReference type="Rhea" id="RHEA:42928"/>
        <dbReference type="Rhea" id="RHEA-COMP:10286"/>
        <dbReference type="Rhea" id="RHEA-COMP:10287"/>
        <dbReference type="ChEBI" id="CHEBI:15378"/>
        <dbReference type="ChEBI" id="CHEBI:57856"/>
        <dbReference type="ChEBI" id="CHEBI:59789"/>
        <dbReference type="ChEBI" id="CHEBI:74506"/>
        <dbReference type="ChEBI" id="CHEBI:82748"/>
        <dbReference type="EC" id="2.1.1.199"/>
    </reaction>
</comment>
<dbReference type="PANTHER" id="PTHR11265">
    <property type="entry name" value="S-ADENOSYL-METHYLTRANSFERASE MRAW"/>
    <property type="match status" value="1"/>
</dbReference>
<evidence type="ECO:0000256" key="1">
    <source>
        <dbReference type="ARBA" id="ARBA00010396"/>
    </source>
</evidence>
<keyword evidence="4 6" id="KW-0808">Transferase</keyword>
<name>A0A1D8D3F3_CHLLM</name>
<organism evidence="7 8">
    <name type="scientific">Chlorobaculum limnaeum</name>
    <dbReference type="NCBI Taxonomy" id="274537"/>
    <lineage>
        <taxon>Bacteria</taxon>
        <taxon>Pseudomonadati</taxon>
        <taxon>Chlorobiota</taxon>
        <taxon>Chlorobiia</taxon>
        <taxon>Chlorobiales</taxon>
        <taxon>Chlorobiaceae</taxon>
        <taxon>Chlorobaculum</taxon>
    </lineage>
</organism>
<evidence type="ECO:0000256" key="2">
    <source>
        <dbReference type="ARBA" id="ARBA00022552"/>
    </source>
</evidence>
<feature type="binding site" evidence="6">
    <location>
        <position position="108"/>
    </location>
    <ligand>
        <name>S-adenosyl-L-methionine</name>
        <dbReference type="ChEBI" id="CHEBI:59789"/>
    </ligand>
</feature>
<dbReference type="STRING" id="274537.BIU88_12595"/>
<dbReference type="GO" id="GO:0071424">
    <property type="term" value="F:rRNA (cytosine-N4-)-methyltransferase activity"/>
    <property type="evidence" value="ECO:0007669"/>
    <property type="project" value="UniProtKB-UniRule"/>
</dbReference>
<evidence type="ECO:0000313" key="8">
    <source>
        <dbReference type="Proteomes" id="UP000095185"/>
    </source>
</evidence>
<dbReference type="NCBIfam" id="TIGR00006">
    <property type="entry name" value="16S rRNA (cytosine(1402)-N(4))-methyltransferase RsmH"/>
    <property type="match status" value="1"/>
</dbReference>
<dbReference type="PANTHER" id="PTHR11265:SF0">
    <property type="entry name" value="12S RRNA N4-METHYLCYTIDINE METHYLTRANSFERASE"/>
    <property type="match status" value="1"/>
</dbReference>
<dbReference type="HAMAP" id="MF_01007">
    <property type="entry name" value="16SrRNA_methyltr_H"/>
    <property type="match status" value="1"/>
</dbReference>
<feature type="binding site" evidence="6">
    <location>
        <position position="57"/>
    </location>
    <ligand>
        <name>S-adenosyl-L-methionine</name>
        <dbReference type="ChEBI" id="CHEBI:59789"/>
    </ligand>
</feature>
<evidence type="ECO:0000256" key="6">
    <source>
        <dbReference type="HAMAP-Rule" id="MF_01007"/>
    </source>
</evidence>
<dbReference type="Proteomes" id="UP000095185">
    <property type="component" value="Chromosome"/>
</dbReference>
<feature type="binding site" evidence="6">
    <location>
        <begin position="34"/>
        <end position="36"/>
    </location>
    <ligand>
        <name>S-adenosyl-L-methionine</name>
        <dbReference type="ChEBI" id="CHEBI:59789"/>
    </ligand>
</feature>
<dbReference type="Gene3D" id="3.40.50.150">
    <property type="entry name" value="Vaccinia Virus protein VP39"/>
    <property type="match status" value="1"/>
</dbReference>
<dbReference type="SUPFAM" id="SSF53335">
    <property type="entry name" value="S-adenosyl-L-methionine-dependent methyltransferases"/>
    <property type="match status" value="1"/>
</dbReference>
<dbReference type="Pfam" id="PF01795">
    <property type="entry name" value="Methyltransf_5"/>
    <property type="match status" value="1"/>
</dbReference>
<dbReference type="AlphaFoldDB" id="A0A1D8D3F3"/>
<dbReference type="InterPro" id="IPR029063">
    <property type="entry name" value="SAM-dependent_MTases_sf"/>
</dbReference>
<evidence type="ECO:0000256" key="3">
    <source>
        <dbReference type="ARBA" id="ARBA00022603"/>
    </source>
</evidence>
<keyword evidence="2 6" id="KW-0698">rRNA processing</keyword>
<reference evidence="7" key="1">
    <citation type="submission" date="2016-09" db="EMBL/GenBank/DDBJ databases">
        <title>Genome sequence of Chlorobaculum limnaeum.</title>
        <authorList>
            <person name="Liu Z."/>
            <person name="Tank M."/>
            <person name="Bryant D.A."/>
        </authorList>
    </citation>
    <scope>NUCLEOTIDE SEQUENCE [LARGE SCALE GENOMIC DNA]</scope>
    <source>
        <strain evidence="7">DSM 1677</strain>
    </source>
</reference>
<feature type="binding site" evidence="6">
    <location>
        <position position="115"/>
    </location>
    <ligand>
        <name>S-adenosyl-L-methionine</name>
        <dbReference type="ChEBI" id="CHEBI:59789"/>
    </ligand>
</feature>
<dbReference type="InterPro" id="IPR023397">
    <property type="entry name" value="SAM-dep_MeTrfase_MraW_recog"/>
</dbReference>
<dbReference type="GO" id="GO:0070475">
    <property type="term" value="P:rRNA base methylation"/>
    <property type="evidence" value="ECO:0007669"/>
    <property type="project" value="UniProtKB-UniRule"/>
</dbReference>
<gene>
    <name evidence="6" type="primary">rsmH</name>
    <name evidence="7" type="ORF">BIU88_12595</name>
</gene>
<dbReference type="EMBL" id="CP017305">
    <property type="protein sequence ID" value="AOS84893.1"/>
    <property type="molecule type" value="Genomic_DNA"/>
</dbReference>
<evidence type="ECO:0000256" key="5">
    <source>
        <dbReference type="ARBA" id="ARBA00022691"/>
    </source>
</evidence>
<dbReference type="Gene3D" id="1.10.150.170">
    <property type="entry name" value="Putative methyltransferase TM0872, insert domain"/>
    <property type="match status" value="1"/>
</dbReference>
<keyword evidence="3 6" id="KW-0489">Methyltransferase</keyword>
<sequence>MDYQDYHEPVLAGESVSLLVTLPGVYIDGTLGGGGHSSLLLRHFETLGGESLLVGIDQDTHALEAAGQKLGAVGGNYRLVRGNFGMVKELVTPIARGAALPVMGFLLDLGVSSFQIDTPERGFSYLKDGPLDMRMDPDGPLTAADVVNDYDEAALAKLFFRYGEEPLGGRIARALVSARSAVPLTTTGELASVVRAACPRKDLAIKTLSRIYQALRIEVNDELGVLEQALADGFELLSPGGRLAVISYHSLEDRIVKRFFAARCSADWGPKGVALREPLKPAEAVLVTRKPVEAAADETLRNPRARSARLRVIQKL</sequence>
<keyword evidence="5 6" id="KW-0949">S-adenosyl-L-methionine</keyword>
<comment type="similarity">
    <text evidence="1 6">Belongs to the methyltransferase superfamily. RsmH family.</text>
</comment>
<evidence type="ECO:0000313" key="7">
    <source>
        <dbReference type="EMBL" id="AOS84893.1"/>
    </source>
</evidence>
<accession>A0A1D8D3F3</accession>
<keyword evidence="8" id="KW-1185">Reference proteome</keyword>
<dbReference type="GO" id="GO:0005737">
    <property type="term" value="C:cytoplasm"/>
    <property type="evidence" value="ECO:0007669"/>
    <property type="project" value="UniProtKB-SubCell"/>
</dbReference>
<comment type="subcellular location">
    <subcellularLocation>
        <location evidence="6">Cytoplasm</location>
    </subcellularLocation>
</comment>
<keyword evidence="6" id="KW-0963">Cytoplasm</keyword>
<dbReference type="KEGG" id="clz:BIU88_12595"/>
<dbReference type="RefSeq" id="WP_069811154.1">
    <property type="nucleotide sequence ID" value="NZ_CP017305.1"/>
</dbReference>
<evidence type="ECO:0000256" key="4">
    <source>
        <dbReference type="ARBA" id="ARBA00022679"/>
    </source>
</evidence>
<dbReference type="EC" id="2.1.1.199" evidence="6"/>
<feature type="binding site" evidence="6">
    <location>
        <position position="84"/>
    </location>
    <ligand>
        <name>S-adenosyl-L-methionine</name>
        <dbReference type="ChEBI" id="CHEBI:59789"/>
    </ligand>
</feature>
<dbReference type="OrthoDB" id="9806637at2"/>
<comment type="function">
    <text evidence="6">Specifically methylates the N4 position of cytidine in position 1402 (C1402) of 16S rRNA.</text>
</comment>